<dbReference type="PROSITE" id="PS50893">
    <property type="entry name" value="ABC_TRANSPORTER_2"/>
    <property type="match status" value="1"/>
</dbReference>
<dbReference type="Gene3D" id="3.40.50.300">
    <property type="entry name" value="P-loop containing nucleotide triphosphate hydrolases"/>
    <property type="match status" value="1"/>
</dbReference>
<dbReference type="InterPro" id="IPR003593">
    <property type="entry name" value="AAA+_ATPase"/>
</dbReference>
<feature type="domain" description="ABC transporter" evidence="5">
    <location>
        <begin position="5"/>
        <end position="230"/>
    </location>
</feature>
<dbReference type="InterPro" id="IPR017911">
    <property type="entry name" value="MacB-like_ATP-bd"/>
</dbReference>
<dbReference type="AlphaFoldDB" id="A0A9E8LZE4"/>
<dbReference type="Pfam" id="PF00005">
    <property type="entry name" value="ABC_tran"/>
    <property type="match status" value="1"/>
</dbReference>
<dbReference type="PANTHER" id="PTHR24220">
    <property type="entry name" value="IMPORT ATP-BINDING PROTEIN"/>
    <property type="match status" value="1"/>
</dbReference>
<organism evidence="6 7">
    <name type="scientific">Fervidibacillus halotolerans</name>
    <dbReference type="NCBI Taxonomy" id="2980027"/>
    <lineage>
        <taxon>Bacteria</taxon>
        <taxon>Bacillati</taxon>
        <taxon>Bacillota</taxon>
        <taxon>Bacilli</taxon>
        <taxon>Bacillales</taxon>
        <taxon>Bacillaceae</taxon>
        <taxon>Fervidibacillus</taxon>
    </lineage>
</organism>
<dbReference type="PANTHER" id="PTHR24220:SF86">
    <property type="entry name" value="ABC TRANSPORTER ABCH.1"/>
    <property type="match status" value="1"/>
</dbReference>
<dbReference type="InterPro" id="IPR003439">
    <property type="entry name" value="ABC_transporter-like_ATP-bd"/>
</dbReference>
<proteinExistence type="inferred from homology"/>
<keyword evidence="2" id="KW-0813">Transport</keyword>
<sequence length="231" mass="25349">MVTEIQLIGVNKEYKGDGTVTDALKDIHLNFHQQEFTAIVGPSGSGKSTLLNLIGTLDKPSSGKILYNKEEIMNKGANKIADFRFSNIGFIFQQFHLLPTLTALENVLSPLFSRRVSFNKKERAQEVLKRVGLANKMDALPSQLSGGEQQRVAIARAIVHKPSWLLADEPTGNLDTETGKRIYELLKELNEQDGCSVLFVTHDPNLAANANRIITIKDGTVISDECQGGGT</sequence>
<keyword evidence="7" id="KW-1185">Reference proteome</keyword>
<dbReference type="SUPFAM" id="SSF52540">
    <property type="entry name" value="P-loop containing nucleoside triphosphate hydrolases"/>
    <property type="match status" value="1"/>
</dbReference>
<dbReference type="CDD" id="cd03255">
    <property type="entry name" value="ABC_MJ0796_LolCDE_FtsE"/>
    <property type="match status" value="1"/>
</dbReference>
<dbReference type="GO" id="GO:0005886">
    <property type="term" value="C:plasma membrane"/>
    <property type="evidence" value="ECO:0007669"/>
    <property type="project" value="TreeGrafter"/>
</dbReference>
<evidence type="ECO:0000313" key="6">
    <source>
        <dbReference type="EMBL" id="WAA12520.1"/>
    </source>
</evidence>
<evidence type="ECO:0000256" key="3">
    <source>
        <dbReference type="ARBA" id="ARBA00022741"/>
    </source>
</evidence>
<evidence type="ECO:0000256" key="4">
    <source>
        <dbReference type="ARBA" id="ARBA00022840"/>
    </source>
</evidence>
<protein>
    <submittedName>
        <fullName evidence="6">ABC transporter ATP-binding protein</fullName>
    </submittedName>
</protein>
<accession>A0A9E8LZE4</accession>
<dbReference type="GO" id="GO:0016887">
    <property type="term" value="F:ATP hydrolysis activity"/>
    <property type="evidence" value="ECO:0007669"/>
    <property type="project" value="InterPro"/>
</dbReference>
<evidence type="ECO:0000259" key="5">
    <source>
        <dbReference type="PROSITE" id="PS50893"/>
    </source>
</evidence>
<evidence type="ECO:0000256" key="2">
    <source>
        <dbReference type="ARBA" id="ARBA00022448"/>
    </source>
</evidence>
<reference evidence="6" key="1">
    <citation type="submission" date="2022-09" db="EMBL/GenBank/DDBJ databases">
        <title>Complete Genomes of Fervidibacillus albus and Fervidibacillus halotolerans isolated from tidal flat sediments.</title>
        <authorList>
            <person name="Kwon K.K."/>
            <person name="Yang S.-H."/>
            <person name="Park M.J."/>
            <person name="Oh H.-M."/>
        </authorList>
    </citation>
    <scope>NUCLEOTIDE SEQUENCE</scope>
    <source>
        <strain evidence="6">MEBiC13594</strain>
    </source>
</reference>
<dbReference type="GO" id="GO:0005524">
    <property type="term" value="F:ATP binding"/>
    <property type="evidence" value="ECO:0007669"/>
    <property type="project" value="UniProtKB-KW"/>
</dbReference>
<dbReference type="InterPro" id="IPR017871">
    <property type="entry name" value="ABC_transporter-like_CS"/>
</dbReference>
<dbReference type="RefSeq" id="WP_275420656.1">
    <property type="nucleotide sequence ID" value="NZ_CP106877.1"/>
</dbReference>
<gene>
    <name evidence="6" type="ORF">OE105_13535</name>
</gene>
<dbReference type="Proteomes" id="UP001164726">
    <property type="component" value="Chromosome"/>
</dbReference>
<keyword evidence="3" id="KW-0547">Nucleotide-binding</keyword>
<comment type="similarity">
    <text evidence="1">Belongs to the ABC transporter superfamily.</text>
</comment>
<dbReference type="GO" id="GO:0098796">
    <property type="term" value="C:membrane protein complex"/>
    <property type="evidence" value="ECO:0007669"/>
    <property type="project" value="UniProtKB-ARBA"/>
</dbReference>
<name>A0A9E8LZE4_9BACI</name>
<evidence type="ECO:0000256" key="1">
    <source>
        <dbReference type="ARBA" id="ARBA00005417"/>
    </source>
</evidence>
<keyword evidence="4 6" id="KW-0067">ATP-binding</keyword>
<dbReference type="EMBL" id="CP106877">
    <property type="protein sequence ID" value="WAA12520.1"/>
    <property type="molecule type" value="Genomic_DNA"/>
</dbReference>
<dbReference type="GO" id="GO:0022857">
    <property type="term" value="F:transmembrane transporter activity"/>
    <property type="evidence" value="ECO:0007669"/>
    <property type="project" value="UniProtKB-ARBA"/>
</dbReference>
<dbReference type="PROSITE" id="PS00211">
    <property type="entry name" value="ABC_TRANSPORTER_1"/>
    <property type="match status" value="1"/>
</dbReference>
<dbReference type="SMART" id="SM00382">
    <property type="entry name" value="AAA"/>
    <property type="match status" value="1"/>
</dbReference>
<dbReference type="KEGG" id="fhl:OE105_13535"/>
<dbReference type="InterPro" id="IPR015854">
    <property type="entry name" value="ABC_transpr_LolD-like"/>
</dbReference>
<dbReference type="InterPro" id="IPR027417">
    <property type="entry name" value="P-loop_NTPase"/>
</dbReference>
<evidence type="ECO:0000313" key="7">
    <source>
        <dbReference type="Proteomes" id="UP001164726"/>
    </source>
</evidence>
<dbReference type="FunFam" id="3.40.50.300:FF:000032">
    <property type="entry name" value="Export ABC transporter ATP-binding protein"/>
    <property type="match status" value="1"/>
</dbReference>